<keyword evidence="3" id="KW-1185">Reference proteome</keyword>
<dbReference type="EMBL" id="JAUSRF010000007">
    <property type="protein sequence ID" value="MDP9837824.1"/>
    <property type="molecule type" value="Genomic_DNA"/>
</dbReference>
<feature type="compositionally biased region" description="Basic and acidic residues" evidence="1">
    <location>
        <begin position="39"/>
        <end position="63"/>
    </location>
</feature>
<organism evidence="2 3">
    <name type="scientific">Neorhizobium huautlense</name>
    <dbReference type="NCBI Taxonomy" id="67774"/>
    <lineage>
        <taxon>Bacteria</taxon>
        <taxon>Pseudomonadati</taxon>
        <taxon>Pseudomonadota</taxon>
        <taxon>Alphaproteobacteria</taxon>
        <taxon>Hyphomicrobiales</taxon>
        <taxon>Rhizobiaceae</taxon>
        <taxon>Rhizobium/Agrobacterium group</taxon>
        <taxon>Neorhizobium</taxon>
    </lineage>
</organism>
<name>A0ABT9PTM8_9HYPH</name>
<accession>A0ABT9PTM8</accession>
<evidence type="ECO:0000256" key="1">
    <source>
        <dbReference type="SAM" id="MobiDB-lite"/>
    </source>
</evidence>
<feature type="region of interest" description="Disordered" evidence="1">
    <location>
        <begin position="27"/>
        <end position="92"/>
    </location>
</feature>
<proteinExistence type="predicted"/>
<sequence>MEKFAWLSVSSLLFYVDLMNENDEKNHAESLAGEAQEPQLKRGEKSEAERKARAAAKLRENLLRRKQQARARRAGEEDATIGLPAAKTDESS</sequence>
<comment type="caution">
    <text evidence="2">The sequence shown here is derived from an EMBL/GenBank/DDBJ whole genome shotgun (WGS) entry which is preliminary data.</text>
</comment>
<evidence type="ECO:0000313" key="2">
    <source>
        <dbReference type="EMBL" id="MDP9837824.1"/>
    </source>
</evidence>
<protein>
    <submittedName>
        <fullName evidence="2">Uncharacterized protein</fullName>
    </submittedName>
</protein>
<gene>
    <name evidence="2" type="ORF">J2T09_002581</name>
</gene>
<reference evidence="2 3" key="1">
    <citation type="submission" date="2023-07" db="EMBL/GenBank/DDBJ databases">
        <title>Sorghum-associated microbial communities from plants grown in Nebraska, USA.</title>
        <authorList>
            <person name="Schachtman D."/>
        </authorList>
    </citation>
    <scope>NUCLEOTIDE SEQUENCE [LARGE SCALE GENOMIC DNA]</scope>
    <source>
        <strain evidence="2 3">DS1307</strain>
    </source>
</reference>
<dbReference type="Proteomes" id="UP001241472">
    <property type="component" value="Unassembled WGS sequence"/>
</dbReference>
<evidence type="ECO:0000313" key="3">
    <source>
        <dbReference type="Proteomes" id="UP001241472"/>
    </source>
</evidence>